<evidence type="ECO:0000256" key="1">
    <source>
        <dbReference type="SAM" id="MobiDB-lite"/>
    </source>
</evidence>
<dbReference type="InterPro" id="IPR044016">
    <property type="entry name" value="Big_13"/>
</dbReference>
<dbReference type="NCBIfam" id="NF047640">
    <property type="entry name" value="gliding_AgmC_N"/>
    <property type="match status" value="1"/>
</dbReference>
<dbReference type="EMBL" id="JAPNKA010000001">
    <property type="protein sequence ID" value="MCY1073847.1"/>
    <property type="molecule type" value="Genomic_DNA"/>
</dbReference>
<dbReference type="Gene3D" id="2.60.40.10">
    <property type="entry name" value="Immunoglobulins"/>
    <property type="match status" value="7"/>
</dbReference>
<dbReference type="PANTHER" id="PTHR34677">
    <property type="match status" value="1"/>
</dbReference>
<proteinExistence type="predicted"/>
<organism evidence="4 5">
    <name type="scientific">Archangium lansingense</name>
    <dbReference type="NCBI Taxonomy" id="2995310"/>
    <lineage>
        <taxon>Bacteria</taxon>
        <taxon>Pseudomonadati</taxon>
        <taxon>Myxococcota</taxon>
        <taxon>Myxococcia</taxon>
        <taxon>Myxococcales</taxon>
        <taxon>Cystobacterineae</taxon>
        <taxon>Archangiaceae</taxon>
        <taxon>Archangium</taxon>
    </lineage>
</organism>
<evidence type="ECO:0000259" key="3">
    <source>
        <dbReference type="Pfam" id="PF19077"/>
    </source>
</evidence>
<reference evidence="4 5" key="1">
    <citation type="submission" date="2022-11" db="EMBL/GenBank/DDBJ databases">
        <title>Minimal conservation of predation-associated metabolite biosynthetic gene clusters underscores biosynthetic potential of Myxococcota including descriptions for ten novel species: Archangium lansinium sp. nov., Myxococcus landrumus sp. nov., Nannocystis bai.</title>
        <authorList>
            <person name="Ahearne A."/>
            <person name="Stevens C."/>
            <person name="Phillips K."/>
        </authorList>
    </citation>
    <scope>NUCLEOTIDE SEQUENCE [LARGE SCALE GENOMIC DNA]</scope>
    <source>
        <strain evidence="4 5">MIWBW</strain>
    </source>
</reference>
<dbReference type="InterPro" id="IPR058184">
    <property type="entry name" value="AgmC-like_N"/>
</dbReference>
<feature type="domain" description="Bacterial Ig-like" evidence="3">
    <location>
        <begin position="469"/>
        <end position="548"/>
    </location>
</feature>
<dbReference type="RefSeq" id="WP_267532836.1">
    <property type="nucleotide sequence ID" value="NZ_JAPNKA010000001.1"/>
</dbReference>
<comment type="caution">
    <text evidence="4">The sequence shown here is derived from an EMBL/GenBank/DDBJ whole genome shotgun (WGS) entry which is preliminary data.</text>
</comment>
<feature type="chain" id="PRO_5045996774" evidence="2">
    <location>
        <begin position="27"/>
        <end position="1196"/>
    </location>
</feature>
<evidence type="ECO:0000313" key="5">
    <source>
        <dbReference type="Proteomes" id="UP001207654"/>
    </source>
</evidence>
<protein>
    <submittedName>
        <fullName evidence="4">Ig-like domain-containing protein</fullName>
    </submittedName>
</protein>
<feature type="compositionally biased region" description="Polar residues" evidence="1">
    <location>
        <begin position="467"/>
        <end position="476"/>
    </location>
</feature>
<keyword evidence="5" id="KW-1185">Reference proteome</keyword>
<dbReference type="NCBIfam" id="NF033510">
    <property type="entry name" value="Ca_tandemer"/>
    <property type="match status" value="1"/>
</dbReference>
<feature type="domain" description="Bacterial Ig-like" evidence="3">
    <location>
        <begin position="989"/>
        <end position="1068"/>
    </location>
</feature>
<feature type="signal peptide" evidence="2">
    <location>
        <begin position="1"/>
        <end position="26"/>
    </location>
</feature>
<dbReference type="PANTHER" id="PTHR34677:SF3">
    <property type="entry name" value="BACTERIAL IG-LIKE DOMAIN-CONTAINING PROTEIN"/>
    <property type="match status" value="1"/>
</dbReference>
<gene>
    <name evidence="4" type="ORF">OV287_05065</name>
</gene>
<sequence length="1196" mass="120581">MKNGLFKKLLSAALCTLALGSTAALAEPDTFGLGTGRNGTLTVSTAGTNWINSYAPVTGPLASGDTVIPVGTCTGEASCFAAGDLVLVLQTTGLVPEPASGDTTLLDLNTRYKEVGRWEFARLASVTPTAMTLTAPLVYDYAANVTQVIRVPEYTGVTINATRSITAPSWNGSTGGVIAFLAQQTFTNNGTVNANSIGFRGGRFVDDGSGDAGCLETELDKSAPQGAQKGEGLAFTRYGDTHTGRGNVANGGGGGVCSKSGGGGGGNGGAGGNGGNSGDGNRPVGGLGGAAVDGTFFARLTLGGGGGAGHGDSGSNVTGGRGGGIVFIRANQLTGTGSISSGGESVSVAASDASSGGGAGGTLYLRFATSAACNANSVSARGGIGGNSGLVQVGPGGGGGGGRILFQSASGTCNIGLSNVNGAAAGTQQDTGAPGGGTYGAQQGAVGVFGRLNTGFPVSLPAPTVSEPANNTSTSNRRPDIRGTAQPNSTVVIYLDGVEVGRTTSNSSGTYVFSPPADLAEKTYTVQAAIEVDGVQSPKSAANTFTVDVTKPDTSIVTGPPASTNATSATFDFNASETGVRYECSLNGAPFTSCQDPETFSGLTERSHTLQVRAIDAAGNVDDTPASHTWTVDLTAPNTRIVANPPSRTNATSATFDFDVEVAEAGVTYECRLDGGAFAACTDPVTFNGLTEKSYTLEVRAVDALGNVDPSPASYTWMVDLTPPNTVIVSGPPNRTNATSATFDFDVEVADVGVTYECNLDGAGFTACTDPVTFTGLTEKSYTLEVRARDGAGNVDLTPASYTWTVDLTPPDTTIVSGPPASTSSTSAAFDFSSEAGATYVCRLEGAMSFTPCSDPETFTGLGDGEHRLEVSAVDVAGNMDPTPAVYTWTVDTAPPDTTIVSGPVLLGNSPDATFDFSAEVGATFECSLDGGAFVACTDPVTFTGLGQGDHTLQVRARDAAGNVDPTPASYTWTVDLTPPVAPGVASPEQNGIVDTLTPAITGSAEPNSTVTIIIDGQVVGTVQTDAAGNWSYTPTTPLTTGPHQVQVSATDEAGNVSTTTDPRDFTIVQDTSAPETTITSGPSGTTSERSATFTLESNEPGVTFECSLDGGAYMPCTSPVTFSDLAEGEHTLQVRARDAAGNVDATPATRTWTVSGGDIAFLGDGVGCSATGGDASLLVLGLGTFLTLARRRRRS</sequence>
<accession>A0ABT3ZWR7</accession>
<feature type="region of interest" description="Disordered" evidence="1">
    <location>
        <begin position="460"/>
        <end position="484"/>
    </location>
</feature>
<keyword evidence="2" id="KW-0732">Signal</keyword>
<evidence type="ECO:0000256" key="2">
    <source>
        <dbReference type="SAM" id="SignalP"/>
    </source>
</evidence>
<dbReference type="InterPro" id="IPR013783">
    <property type="entry name" value="Ig-like_fold"/>
</dbReference>
<evidence type="ECO:0000313" key="4">
    <source>
        <dbReference type="EMBL" id="MCY1073847.1"/>
    </source>
</evidence>
<dbReference type="Pfam" id="PF19077">
    <property type="entry name" value="Big_13"/>
    <property type="match status" value="2"/>
</dbReference>
<dbReference type="Proteomes" id="UP001207654">
    <property type="component" value="Unassembled WGS sequence"/>
</dbReference>
<name>A0ABT3ZWR7_9BACT</name>